<dbReference type="Proteomes" id="UP000012089">
    <property type="component" value="Unassembled WGS sequence"/>
</dbReference>
<evidence type="ECO:0000313" key="1">
    <source>
        <dbReference type="EMBL" id="EMM95237.1"/>
    </source>
</evidence>
<reference evidence="1 2" key="1">
    <citation type="submission" date="2013-01" db="EMBL/GenBank/DDBJ databases">
        <authorList>
            <person name="Harkins D.M."/>
            <person name="Durkin A.S."/>
            <person name="Brinkac L.M."/>
            <person name="Haft D.H."/>
            <person name="Selengut J.D."/>
            <person name="Sanka R."/>
            <person name="DePew J."/>
            <person name="Purushe J."/>
            <person name="Tulsiani S.M."/>
            <person name="Graham G.C."/>
            <person name="Burns M.-A."/>
            <person name="Dohnt M.F."/>
            <person name="Smythe L.D."/>
            <person name="McKay D.B."/>
            <person name="Craig S.B."/>
            <person name="Vinetz J.M."/>
            <person name="Sutton G.G."/>
            <person name="Nierman W.C."/>
            <person name="Fouts D.E."/>
        </authorList>
    </citation>
    <scope>NUCLEOTIDE SEQUENCE [LARGE SCALE GENOMIC DNA]</scope>
    <source>
        <strain evidence="1 2">LT2156</strain>
    </source>
</reference>
<protein>
    <submittedName>
        <fullName evidence="1">Uncharacterized protein</fullName>
    </submittedName>
</protein>
<dbReference type="AlphaFoldDB" id="M6HIQ1"/>
<comment type="caution">
    <text evidence="1">The sequence shown here is derived from an EMBL/GenBank/DDBJ whole genome shotgun (WGS) entry which is preliminary data.</text>
</comment>
<organism evidence="1 2">
    <name type="scientific">Leptospira interrogans serovar Zanoni str. LT2156</name>
    <dbReference type="NCBI Taxonomy" id="1001601"/>
    <lineage>
        <taxon>Bacteria</taxon>
        <taxon>Pseudomonadati</taxon>
        <taxon>Spirochaetota</taxon>
        <taxon>Spirochaetia</taxon>
        <taxon>Leptospirales</taxon>
        <taxon>Leptospiraceae</taxon>
        <taxon>Leptospira</taxon>
    </lineage>
</organism>
<evidence type="ECO:0000313" key="2">
    <source>
        <dbReference type="Proteomes" id="UP000012089"/>
    </source>
</evidence>
<sequence>MHFLEDETEFKYAKKCAEGFVTRTRLLVLIGKFLIDLRIKKII</sequence>
<gene>
    <name evidence="1" type="ORF">LEP1GSC158_0820</name>
</gene>
<proteinExistence type="predicted"/>
<name>M6HIQ1_LEPIR</name>
<accession>M6HIQ1</accession>
<dbReference type="EMBL" id="AFMF02000031">
    <property type="protein sequence ID" value="EMM95237.1"/>
    <property type="molecule type" value="Genomic_DNA"/>
</dbReference>